<dbReference type="AlphaFoldDB" id="A0A0E9S5F4"/>
<evidence type="ECO:0000313" key="1">
    <source>
        <dbReference type="EMBL" id="JAH36664.1"/>
    </source>
</evidence>
<protein>
    <submittedName>
        <fullName evidence="1">Uncharacterized protein</fullName>
    </submittedName>
</protein>
<reference evidence="1" key="1">
    <citation type="submission" date="2014-11" db="EMBL/GenBank/DDBJ databases">
        <authorList>
            <person name="Amaro Gonzalez C."/>
        </authorList>
    </citation>
    <scope>NUCLEOTIDE SEQUENCE</scope>
</reference>
<dbReference type="EMBL" id="GBXM01071913">
    <property type="protein sequence ID" value="JAH36664.1"/>
    <property type="molecule type" value="Transcribed_RNA"/>
</dbReference>
<organism evidence="1">
    <name type="scientific">Anguilla anguilla</name>
    <name type="common">European freshwater eel</name>
    <name type="synonym">Muraena anguilla</name>
    <dbReference type="NCBI Taxonomy" id="7936"/>
    <lineage>
        <taxon>Eukaryota</taxon>
        <taxon>Metazoa</taxon>
        <taxon>Chordata</taxon>
        <taxon>Craniata</taxon>
        <taxon>Vertebrata</taxon>
        <taxon>Euteleostomi</taxon>
        <taxon>Actinopterygii</taxon>
        <taxon>Neopterygii</taxon>
        <taxon>Teleostei</taxon>
        <taxon>Anguilliformes</taxon>
        <taxon>Anguillidae</taxon>
        <taxon>Anguilla</taxon>
    </lineage>
</organism>
<accession>A0A0E9S5F4</accession>
<sequence length="35" mass="4122">MIKYCLRTAIWNKNTCRNGVNVAQCWAGQNMRTYL</sequence>
<proteinExistence type="predicted"/>
<name>A0A0E9S5F4_ANGAN</name>
<reference evidence="1" key="2">
    <citation type="journal article" date="2015" name="Fish Shellfish Immunol.">
        <title>Early steps in the European eel (Anguilla anguilla)-Vibrio vulnificus interaction in the gills: Role of the RtxA13 toxin.</title>
        <authorList>
            <person name="Callol A."/>
            <person name="Pajuelo D."/>
            <person name="Ebbesson L."/>
            <person name="Teles M."/>
            <person name="MacKenzie S."/>
            <person name="Amaro C."/>
        </authorList>
    </citation>
    <scope>NUCLEOTIDE SEQUENCE</scope>
</reference>